<evidence type="ECO:0000313" key="2">
    <source>
        <dbReference type="Proteomes" id="UP000528457"/>
    </source>
</evidence>
<dbReference type="RefSeq" id="WP_166850882.1">
    <property type="nucleotide sequence ID" value="NZ_JAAONY010000001.1"/>
</dbReference>
<name>A0A7X0JSI1_9GAMM</name>
<organism evidence="1 2">
    <name type="scientific">Pseudoteredinibacter isoporae</name>
    <dbReference type="NCBI Taxonomy" id="570281"/>
    <lineage>
        <taxon>Bacteria</taxon>
        <taxon>Pseudomonadati</taxon>
        <taxon>Pseudomonadota</taxon>
        <taxon>Gammaproteobacteria</taxon>
        <taxon>Cellvibrionales</taxon>
        <taxon>Cellvibrionaceae</taxon>
        <taxon>Pseudoteredinibacter</taxon>
    </lineage>
</organism>
<evidence type="ECO:0000313" key="1">
    <source>
        <dbReference type="EMBL" id="MBB6520556.1"/>
    </source>
</evidence>
<protein>
    <recommendedName>
        <fullName evidence="3">Metal-dependent hydrolase</fullName>
    </recommendedName>
</protein>
<dbReference type="AlphaFoldDB" id="A0A7X0JSI1"/>
<gene>
    <name evidence="1" type="ORF">HNR48_000834</name>
</gene>
<comment type="caution">
    <text evidence="1">The sequence shown here is derived from an EMBL/GenBank/DDBJ whole genome shotgun (WGS) entry which is preliminary data.</text>
</comment>
<accession>A0A7X0JSI1</accession>
<dbReference type="InParanoid" id="A0A7X0JSI1"/>
<dbReference type="Pfam" id="PF10118">
    <property type="entry name" value="Metal_hydrol"/>
    <property type="match status" value="1"/>
</dbReference>
<keyword evidence="2" id="KW-1185">Reference proteome</keyword>
<evidence type="ECO:0008006" key="3">
    <source>
        <dbReference type="Google" id="ProtNLM"/>
    </source>
</evidence>
<dbReference type="InterPro" id="IPR016516">
    <property type="entry name" value="UCP07580"/>
</dbReference>
<dbReference type="Proteomes" id="UP000528457">
    <property type="component" value="Unassembled WGS sequence"/>
</dbReference>
<dbReference type="EMBL" id="JACHHT010000001">
    <property type="protein sequence ID" value="MBB6520556.1"/>
    <property type="molecule type" value="Genomic_DNA"/>
</dbReference>
<sequence>MSSISVRQPDFSFQEDLALMPDPDDALYSAFSCSVTILAPHIERFLIRVMRQCSKELDSASLRDSLVAFCGQEASHLKNHDKLNDILRQKLSKTGRQRLLNAEAQLRSDYDRFFKEKDTLFNLAYAEGFESATCAMSLWAFEHQTLQHSQKPWREIIEWHLAEEIEHRCVAYNVYKAMGGSYTHRLIWGSYAQWHLYRYLHRFGSIFLSEFPERKQHRHVLKQHGLSLAKKLMATLTPSYTPGKVDMPEGLDKILLRY</sequence>
<proteinExistence type="predicted"/>
<reference evidence="1 2" key="1">
    <citation type="submission" date="2020-08" db="EMBL/GenBank/DDBJ databases">
        <title>Genomic Encyclopedia of Type Strains, Phase IV (KMG-IV): sequencing the most valuable type-strain genomes for metagenomic binning, comparative biology and taxonomic classification.</title>
        <authorList>
            <person name="Goeker M."/>
        </authorList>
    </citation>
    <scope>NUCLEOTIDE SEQUENCE [LARGE SCALE GENOMIC DNA]</scope>
    <source>
        <strain evidence="1 2">DSM 22368</strain>
    </source>
</reference>
<dbReference type="PANTHER" id="PTHR39456:SF1">
    <property type="entry name" value="METAL-DEPENDENT HYDROLASE"/>
    <property type="match status" value="1"/>
</dbReference>
<dbReference type="PANTHER" id="PTHR39456">
    <property type="entry name" value="METAL-DEPENDENT HYDROLASE"/>
    <property type="match status" value="1"/>
</dbReference>